<evidence type="ECO:0000256" key="6">
    <source>
        <dbReference type="ARBA" id="ARBA00023136"/>
    </source>
</evidence>
<dbReference type="InterPro" id="IPR039621">
    <property type="entry name" value="BG1-like"/>
</dbReference>
<dbReference type="PANTHER" id="PTHR33541:SF11">
    <property type="entry name" value="PROTEIN BIG GRAIN 1-LIKE E"/>
    <property type="match status" value="1"/>
</dbReference>
<evidence type="ECO:0000256" key="2">
    <source>
        <dbReference type="ARBA" id="ARBA00004236"/>
    </source>
</evidence>
<accession>A0A2C9WIK9</accession>
<protein>
    <recommendedName>
        <fullName evidence="11">Protein BIG GRAIN 1-like E</fullName>
    </recommendedName>
</protein>
<dbReference type="PANTHER" id="PTHR33541">
    <property type="entry name" value="PROTEIN BIG GRAIN 1-LIKE A-RELATED"/>
    <property type="match status" value="1"/>
</dbReference>
<evidence type="ECO:0000256" key="3">
    <source>
        <dbReference type="ARBA" id="ARBA00010067"/>
    </source>
</evidence>
<keyword evidence="7" id="KW-0927">Auxin signaling pathway</keyword>
<evidence type="ECO:0000256" key="4">
    <source>
        <dbReference type="ARBA" id="ARBA00022448"/>
    </source>
</evidence>
<evidence type="ECO:0000256" key="7">
    <source>
        <dbReference type="ARBA" id="ARBA00023294"/>
    </source>
</evidence>
<dbReference type="Gramene" id="Manes.01G025900.1.v8.1">
    <property type="protein sequence ID" value="Manes.01G025900.1.v8.1.CDS.1"/>
    <property type="gene ID" value="Manes.01G025900.v8.1"/>
</dbReference>
<dbReference type="Proteomes" id="UP000091857">
    <property type="component" value="Chromosome 1"/>
</dbReference>
<feature type="region of interest" description="Disordered" evidence="8">
    <location>
        <begin position="112"/>
        <end position="175"/>
    </location>
</feature>
<dbReference type="GO" id="GO:0009734">
    <property type="term" value="P:auxin-activated signaling pathway"/>
    <property type="evidence" value="ECO:0007669"/>
    <property type="project" value="UniProtKB-KW"/>
</dbReference>
<dbReference type="OrthoDB" id="1871242at2759"/>
<dbReference type="EMBL" id="CM004387">
    <property type="protein sequence ID" value="OAY59347.1"/>
    <property type="molecule type" value="Genomic_DNA"/>
</dbReference>
<reference evidence="10" key="1">
    <citation type="journal article" date="2016" name="Nat. Biotechnol.">
        <title>Sequencing wild and cultivated cassava and related species reveals extensive interspecific hybridization and genetic diversity.</title>
        <authorList>
            <person name="Bredeson J.V."/>
            <person name="Lyons J.B."/>
            <person name="Prochnik S.E."/>
            <person name="Wu G.A."/>
            <person name="Ha C.M."/>
            <person name="Edsinger-Gonzales E."/>
            <person name="Grimwood J."/>
            <person name="Schmutz J."/>
            <person name="Rabbi I.Y."/>
            <person name="Egesi C."/>
            <person name="Nauluvula P."/>
            <person name="Lebot V."/>
            <person name="Ndunguru J."/>
            <person name="Mkamilo G."/>
            <person name="Bart R.S."/>
            <person name="Setter T.L."/>
            <person name="Gleadow R.M."/>
            <person name="Kulakow P."/>
            <person name="Ferguson M.E."/>
            <person name="Rounsley S."/>
            <person name="Rokhsar D.S."/>
        </authorList>
    </citation>
    <scope>NUCLEOTIDE SEQUENCE [LARGE SCALE GENOMIC DNA]</scope>
    <source>
        <strain evidence="10">cv. AM560-2</strain>
    </source>
</reference>
<evidence type="ECO:0000313" key="9">
    <source>
        <dbReference type="EMBL" id="OAY59347.1"/>
    </source>
</evidence>
<evidence type="ECO:0000256" key="8">
    <source>
        <dbReference type="SAM" id="MobiDB-lite"/>
    </source>
</evidence>
<dbReference type="OMA" id="NIRVDRY"/>
<keyword evidence="5" id="KW-1003">Cell membrane</keyword>
<organism evidence="9 10">
    <name type="scientific">Manihot esculenta</name>
    <name type="common">Cassava</name>
    <name type="synonym">Jatropha manihot</name>
    <dbReference type="NCBI Taxonomy" id="3983"/>
    <lineage>
        <taxon>Eukaryota</taxon>
        <taxon>Viridiplantae</taxon>
        <taxon>Streptophyta</taxon>
        <taxon>Embryophyta</taxon>
        <taxon>Tracheophyta</taxon>
        <taxon>Spermatophyta</taxon>
        <taxon>Magnoliopsida</taxon>
        <taxon>eudicotyledons</taxon>
        <taxon>Gunneridae</taxon>
        <taxon>Pentapetalae</taxon>
        <taxon>rosids</taxon>
        <taxon>fabids</taxon>
        <taxon>Malpighiales</taxon>
        <taxon>Euphorbiaceae</taxon>
        <taxon>Crotonoideae</taxon>
        <taxon>Manihoteae</taxon>
        <taxon>Manihot</taxon>
    </lineage>
</organism>
<sequence>MSITGLSETSKLYKKSFHRRNDSDELDVFEASRYFSGYNEAVGYSGATYTQRVMREDHRYPWRGGRMSLDVPMRNPLPQQSHTVEKQILKEKKYKQPRSPGGRLASFLNSLFNQTSSKKKKSKSATQSMKDEDESPGGRRKRRSSISHFRTSSTADTKSLYSSSSSGFRTPPPYAHTPIKSYKDFRSYSDHKQVLSLSKHNGNVKSTVLQNEVLDDKRNTDLSWLDEKFKCSDTFAEKPKSLGHRYLEKDRIWVDQYQPEDKIFRKFDEVDDGAESDSSSDLFELQNYDLGIYSSGLPVYETTNMDSIKRGAPISNGTL</sequence>
<evidence type="ECO:0008006" key="11">
    <source>
        <dbReference type="Google" id="ProtNLM"/>
    </source>
</evidence>
<feature type="compositionally biased region" description="Polar residues" evidence="8">
    <location>
        <begin position="146"/>
        <end position="168"/>
    </location>
</feature>
<dbReference type="AlphaFoldDB" id="A0A2C9WIK9"/>
<evidence type="ECO:0000313" key="10">
    <source>
        <dbReference type="Proteomes" id="UP000091857"/>
    </source>
</evidence>
<evidence type="ECO:0000256" key="5">
    <source>
        <dbReference type="ARBA" id="ARBA00022475"/>
    </source>
</evidence>
<keyword evidence="4" id="KW-0813">Transport</keyword>
<name>A0A2C9WIK9_MANES</name>
<comment type="subcellular location">
    <subcellularLocation>
        <location evidence="2">Cell membrane</location>
    </subcellularLocation>
</comment>
<comment type="caution">
    <text evidence="9">The sequence shown here is derived from an EMBL/GenBank/DDBJ whole genome shotgun (WGS) entry which is preliminary data.</text>
</comment>
<comment type="similarity">
    <text evidence="3">Belongs to the BIG GRAIN 1 (BG1) plant protein family.</text>
</comment>
<proteinExistence type="inferred from homology"/>
<keyword evidence="10" id="KW-1185">Reference proteome</keyword>
<keyword evidence="6" id="KW-0472">Membrane</keyword>
<comment type="function">
    <text evidence="1">Involved in auxin transport. Regulator of the auxin signaling pathway.</text>
</comment>
<dbReference type="GO" id="GO:0005886">
    <property type="term" value="C:plasma membrane"/>
    <property type="evidence" value="ECO:0007669"/>
    <property type="project" value="UniProtKB-SubCell"/>
</dbReference>
<evidence type="ECO:0000256" key="1">
    <source>
        <dbReference type="ARBA" id="ARBA00002281"/>
    </source>
</evidence>
<gene>
    <name evidence="9" type="ORF">MANES_01G025900v8</name>
</gene>